<sequence length="287" mass="32435">MWKYSHVFHDIVIAAWNTPIVGSKMYTMTSKLKKVKAVLKELNGVGFSDIQAVALSAYQAMLVAQEAMHHNPTDQLLADRELDATNVYRVKNKAYLKFLKQKAKVDWIKAGDENTTIFHQSIRSRNVQNQVYSIHDLNGVWKDDHVALSEAFVSYYKTLLGTTHAHKKSVVHQIVHIGPVCSSDHKAILNCPYTVDEIKEALFSIKDCGSDITVDALDVLQSGKLLKEVNHTVITLIPKTKYPRNVSDFRTFSCYSSGLQANKAKSFIYCYGMTDTVVKKSFRCVWV</sequence>
<reference evidence="1" key="1">
    <citation type="journal article" date="2021" name="Nat. Commun.">
        <title>Genomic analyses provide insights into spinach domestication and the genetic basis of agronomic traits.</title>
        <authorList>
            <person name="Cai X."/>
            <person name="Sun X."/>
            <person name="Xu C."/>
            <person name="Sun H."/>
            <person name="Wang X."/>
            <person name="Ge C."/>
            <person name="Zhang Z."/>
            <person name="Wang Q."/>
            <person name="Fei Z."/>
            <person name="Jiao C."/>
            <person name="Wang Q."/>
        </authorList>
    </citation>
    <scope>NUCLEOTIDE SEQUENCE [LARGE SCALE GENOMIC DNA]</scope>
    <source>
        <strain evidence="1">cv. Varoflay</strain>
    </source>
</reference>
<accession>A0ABM3QX94</accession>
<name>A0ABM3QX94_SPIOL</name>
<dbReference type="GeneID" id="130462992"/>
<evidence type="ECO:0000313" key="1">
    <source>
        <dbReference type="Proteomes" id="UP000813463"/>
    </source>
</evidence>
<gene>
    <name evidence="2" type="primary">LOC130462992</name>
</gene>
<reference evidence="2" key="2">
    <citation type="submission" date="2025-08" db="UniProtKB">
        <authorList>
            <consortium name="RefSeq"/>
        </authorList>
    </citation>
    <scope>IDENTIFICATION</scope>
    <source>
        <tissue evidence="2">Leaf</tissue>
    </source>
</reference>
<evidence type="ECO:0000313" key="2">
    <source>
        <dbReference type="RefSeq" id="XP_056687982.1"/>
    </source>
</evidence>
<protein>
    <submittedName>
        <fullName evidence="2">Uncharacterized protein</fullName>
    </submittedName>
</protein>
<dbReference type="Proteomes" id="UP000813463">
    <property type="component" value="Chromosome 6"/>
</dbReference>
<keyword evidence="1" id="KW-1185">Reference proteome</keyword>
<organism evidence="1 2">
    <name type="scientific">Spinacia oleracea</name>
    <name type="common">Spinach</name>
    <dbReference type="NCBI Taxonomy" id="3562"/>
    <lineage>
        <taxon>Eukaryota</taxon>
        <taxon>Viridiplantae</taxon>
        <taxon>Streptophyta</taxon>
        <taxon>Embryophyta</taxon>
        <taxon>Tracheophyta</taxon>
        <taxon>Spermatophyta</taxon>
        <taxon>Magnoliopsida</taxon>
        <taxon>eudicotyledons</taxon>
        <taxon>Gunneridae</taxon>
        <taxon>Pentapetalae</taxon>
        <taxon>Caryophyllales</taxon>
        <taxon>Chenopodiaceae</taxon>
        <taxon>Chenopodioideae</taxon>
        <taxon>Anserineae</taxon>
        <taxon>Spinacia</taxon>
    </lineage>
</organism>
<dbReference type="RefSeq" id="XP_056687982.1">
    <property type="nucleotide sequence ID" value="XM_056832004.1"/>
</dbReference>
<proteinExistence type="predicted"/>